<dbReference type="SUPFAM" id="SSF53756">
    <property type="entry name" value="UDP-Glycosyltransferase/glycogen phosphorylase"/>
    <property type="match status" value="1"/>
</dbReference>
<dbReference type="Gene3D" id="3.40.50.2000">
    <property type="entry name" value="Glycogen Phosphorylase B"/>
    <property type="match status" value="1"/>
</dbReference>
<comment type="caution">
    <text evidence="1">The sequence shown here is derived from an EMBL/GenBank/DDBJ whole genome shotgun (WGS) entry which is preliminary data.</text>
</comment>
<gene>
    <name evidence="1" type="ORF">EOD42_06380</name>
</gene>
<protein>
    <submittedName>
        <fullName evidence="1">Glycosyltransferase family 1 protein</fullName>
    </submittedName>
</protein>
<keyword evidence="1" id="KW-0808">Transferase</keyword>
<dbReference type="RefSeq" id="WP_127786679.1">
    <property type="nucleotide sequence ID" value="NZ_SACL01000002.1"/>
</dbReference>
<evidence type="ECO:0000313" key="2">
    <source>
        <dbReference type="Proteomes" id="UP000282957"/>
    </source>
</evidence>
<name>A0A437MIJ0_9PROT</name>
<accession>A0A437MIJ0</accession>
<dbReference type="GO" id="GO:0016740">
    <property type="term" value="F:transferase activity"/>
    <property type="evidence" value="ECO:0007669"/>
    <property type="project" value="UniProtKB-KW"/>
</dbReference>
<dbReference type="OrthoDB" id="7245543at2"/>
<organism evidence="1 2">
    <name type="scientific">Rhodovarius crocodyli</name>
    <dbReference type="NCBI Taxonomy" id="1979269"/>
    <lineage>
        <taxon>Bacteria</taxon>
        <taxon>Pseudomonadati</taxon>
        <taxon>Pseudomonadota</taxon>
        <taxon>Alphaproteobacteria</taxon>
        <taxon>Acetobacterales</taxon>
        <taxon>Roseomonadaceae</taxon>
        <taxon>Rhodovarius</taxon>
    </lineage>
</organism>
<keyword evidence="2" id="KW-1185">Reference proteome</keyword>
<dbReference type="AlphaFoldDB" id="A0A437MIJ0"/>
<reference evidence="1 2" key="1">
    <citation type="submission" date="2019-01" db="EMBL/GenBank/DDBJ databases">
        <authorList>
            <person name="Chen W.-M."/>
        </authorList>
    </citation>
    <scope>NUCLEOTIDE SEQUENCE [LARGE SCALE GENOMIC DNA]</scope>
    <source>
        <strain evidence="1 2">CCP-6</strain>
    </source>
</reference>
<dbReference type="Proteomes" id="UP000282957">
    <property type="component" value="Unassembled WGS sequence"/>
</dbReference>
<dbReference type="EMBL" id="SACL01000002">
    <property type="protein sequence ID" value="RVT97451.1"/>
    <property type="molecule type" value="Genomic_DNA"/>
</dbReference>
<sequence>MRILYVSRHEIHEYDEVRLLTELGHQVFSLGHYHAAGPYPGGLRPQLDLGPEHEELQRRFVETGSYFSFHGKPEDSYLAPEFVALFDLTIVMFDWPFINVHHKSLFQNPVVLRTNGQGLDEWEGVFQVLRQQGVKLLRYAETEANQPDYAGADAVIRFYKTPSDFLPRTGKDPSVLSFASDFELRYPGEYALWKQSVEGLPTKLGGRGNEFEPSAIGPVTYEEQLGLLADCRAYFYCSGLKLPYTLNFIEAWIAGIPVVTMSDLIIPRPIRCSEIAEVVTPGVDAIVVNNPAEANDALFRLVSDPALGQRIGEAGRRRAIEVFGRDIIAAQWSEFLSRFGK</sequence>
<proteinExistence type="predicted"/>
<evidence type="ECO:0000313" key="1">
    <source>
        <dbReference type="EMBL" id="RVT97451.1"/>
    </source>
</evidence>